<evidence type="ECO:0000313" key="1">
    <source>
        <dbReference type="EMBL" id="GFD38241.1"/>
    </source>
</evidence>
<gene>
    <name evidence="1" type="ORF">Tci_910210</name>
</gene>
<name>A0A699VZJ9_TANCI</name>
<reference evidence="1" key="1">
    <citation type="journal article" date="2019" name="Sci. Rep.">
        <title>Draft genome of Tanacetum cinerariifolium, the natural source of mosquito coil.</title>
        <authorList>
            <person name="Yamashiro T."/>
            <person name="Shiraishi A."/>
            <person name="Satake H."/>
            <person name="Nakayama K."/>
        </authorList>
    </citation>
    <scope>NUCLEOTIDE SEQUENCE</scope>
</reference>
<accession>A0A699VZJ9</accession>
<sequence length="114" mass="12102">MGGIEDRAVFQLAGVLGSDQRAFDDFLTVTGADVCDQQFVAHGAFSNKATKAAFSQESVSGASALMFASIVDRRDSLQLAALHLCAAQTRHLLSRGSSSLSFSPYFPNQRGATE</sequence>
<dbReference type="AlphaFoldDB" id="A0A699VZJ9"/>
<dbReference type="EMBL" id="BKCJ011497903">
    <property type="protein sequence ID" value="GFD38241.1"/>
    <property type="molecule type" value="Genomic_DNA"/>
</dbReference>
<organism evidence="1">
    <name type="scientific">Tanacetum cinerariifolium</name>
    <name type="common">Dalmatian daisy</name>
    <name type="synonym">Chrysanthemum cinerariifolium</name>
    <dbReference type="NCBI Taxonomy" id="118510"/>
    <lineage>
        <taxon>Eukaryota</taxon>
        <taxon>Viridiplantae</taxon>
        <taxon>Streptophyta</taxon>
        <taxon>Embryophyta</taxon>
        <taxon>Tracheophyta</taxon>
        <taxon>Spermatophyta</taxon>
        <taxon>Magnoliopsida</taxon>
        <taxon>eudicotyledons</taxon>
        <taxon>Gunneridae</taxon>
        <taxon>Pentapetalae</taxon>
        <taxon>asterids</taxon>
        <taxon>campanulids</taxon>
        <taxon>Asterales</taxon>
        <taxon>Asteraceae</taxon>
        <taxon>Asteroideae</taxon>
        <taxon>Anthemideae</taxon>
        <taxon>Anthemidinae</taxon>
        <taxon>Tanacetum</taxon>
    </lineage>
</organism>
<protein>
    <submittedName>
        <fullName evidence="1">Uncharacterized protein</fullName>
    </submittedName>
</protein>
<proteinExistence type="predicted"/>
<comment type="caution">
    <text evidence="1">The sequence shown here is derived from an EMBL/GenBank/DDBJ whole genome shotgun (WGS) entry which is preliminary data.</text>
</comment>